<protein>
    <submittedName>
        <fullName evidence="1">Uncharacterized protein</fullName>
    </submittedName>
</protein>
<reference evidence="1" key="1">
    <citation type="journal article" date="2012" name="Nature">
        <title>The oyster genome reveals stress adaptation and complexity of shell formation.</title>
        <authorList>
            <person name="Zhang G."/>
            <person name="Fang X."/>
            <person name="Guo X."/>
            <person name="Li L."/>
            <person name="Luo R."/>
            <person name="Xu F."/>
            <person name="Yang P."/>
            <person name="Zhang L."/>
            <person name="Wang X."/>
            <person name="Qi H."/>
            <person name="Xiong Z."/>
            <person name="Que H."/>
            <person name="Xie Y."/>
            <person name="Holland P.W."/>
            <person name="Paps J."/>
            <person name="Zhu Y."/>
            <person name="Wu F."/>
            <person name="Chen Y."/>
            <person name="Wang J."/>
            <person name="Peng C."/>
            <person name="Meng J."/>
            <person name="Yang L."/>
            <person name="Liu J."/>
            <person name="Wen B."/>
            <person name="Zhang N."/>
            <person name="Huang Z."/>
            <person name="Zhu Q."/>
            <person name="Feng Y."/>
            <person name="Mount A."/>
            <person name="Hedgecock D."/>
            <person name="Xu Z."/>
            <person name="Liu Y."/>
            <person name="Domazet-Loso T."/>
            <person name="Du Y."/>
            <person name="Sun X."/>
            <person name="Zhang S."/>
            <person name="Liu B."/>
            <person name="Cheng P."/>
            <person name="Jiang X."/>
            <person name="Li J."/>
            <person name="Fan D."/>
            <person name="Wang W."/>
            <person name="Fu W."/>
            <person name="Wang T."/>
            <person name="Wang B."/>
            <person name="Zhang J."/>
            <person name="Peng Z."/>
            <person name="Li Y."/>
            <person name="Li N."/>
            <person name="Wang J."/>
            <person name="Chen M."/>
            <person name="He Y."/>
            <person name="Tan F."/>
            <person name="Song X."/>
            <person name="Zheng Q."/>
            <person name="Huang R."/>
            <person name="Yang H."/>
            <person name="Du X."/>
            <person name="Chen L."/>
            <person name="Yang M."/>
            <person name="Gaffney P.M."/>
            <person name="Wang S."/>
            <person name="Luo L."/>
            <person name="She Z."/>
            <person name="Ming Y."/>
            <person name="Huang W."/>
            <person name="Zhang S."/>
            <person name="Huang B."/>
            <person name="Zhang Y."/>
            <person name="Qu T."/>
            <person name="Ni P."/>
            <person name="Miao G."/>
            <person name="Wang J."/>
            <person name="Wang Q."/>
            <person name="Steinberg C.E."/>
            <person name="Wang H."/>
            <person name="Li N."/>
            <person name="Qian L."/>
            <person name="Zhang G."/>
            <person name="Li Y."/>
            <person name="Yang H."/>
            <person name="Liu X."/>
            <person name="Wang J."/>
            <person name="Yin Y."/>
            <person name="Wang J."/>
        </authorList>
    </citation>
    <scope>NUCLEOTIDE SEQUENCE [LARGE SCALE GENOMIC DNA]</scope>
    <source>
        <strain evidence="1">05x7-T-G4-1.051#20</strain>
    </source>
</reference>
<sequence length="94" mass="10512">MKIYSIISIVIALVAVIVLKTSASKENSRGLTRLVGQQPLLFGRRGMNPNMNSLFFGKRAVDRPTLDDIIVEKCSRIMAACQEYAHERMGEDDI</sequence>
<dbReference type="AlphaFoldDB" id="K1PHD3"/>
<accession>K1PHD3</accession>
<organism evidence="1">
    <name type="scientific">Magallana gigas</name>
    <name type="common">Pacific oyster</name>
    <name type="synonym">Crassostrea gigas</name>
    <dbReference type="NCBI Taxonomy" id="29159"/>
    <lineage>
        <taxon>Eukaryota</taxon>
        <taxon>Metazoa</taxon>
        <taxon>Spiralia</taxon>
        <taxon>Lophotrochozoa</taxon>
        <taxon>Mollusca</taxon>
        <taxon>Bivalvia</taxon>
        <taxon>Autobranchia</taxon>
        <taxon>Pteriomorphia</taxon>
        <taxon>Ostreida</taxon>
        <taxon>Ostreoidea</taxon>
        <taxon>Ostreidae</taxon>
        <taxon>Magallana</taxon>
    </lineage>
</organism>
<proteinExistence type="predicted"/>
<gene>
    <name evidence="1" type="ORF">CGI_10013719</name>
</gene>
<evidence type="ECO:0000313" key="1">
    <source>
        <dbReference type="EMBL" id="EKC18304.1"/>
    </source>
</evidence>
<name>K1PHD3_MAGGI</name>
<dbReference type="HOGENOM" id="CLU_2388372_0_0_1"/>
<dbReference type="InParanoid" id="K1PHD3"/>
<dbReference type="EMBL" id="JH817593">
    <property type="protein sequence ID" value="EKC18304.1"/>
    <property type="molecule type" value="Genomic_DNA"/>
</dbReference>